<keyword evidence="2" id="KW-1185">Reference proteome</keyword>
<dbReference type="GeneID" id="36589552"/>
<dbReference type="RefSeq" id="XP_024730151.1">
    <property type="nucleotide sequence ID" value="XM_024881475.1"/>
</dbReference>
<organism evidence="1 2">
    <name type="scientific">Hyaloscypha bicolor E</name>
    <dbReference type="NCBI Taxonomy" id="1095630"/>
    <lineage>
        <taxon>Eukaryota</taxon>
        <taxon>Fungi</taxon>
        <taxon>Dikarya</taxon>
        <taxon>Ascomycota</taxon>
        <taxon>Pezizomycotina</taxon>
        <taxon>Leotiomycetes</taxon>
        <taxon>Helotiales</taxon>
        <taxon>Hyaloscyphaceae</taxon>
        <taxon>Hyaloscypha</taxon>
        <taxon>Hyaloscypha bicolor</taxon>
    </lineage>
</organism>
<gene>
    <name evidence="1" type="ORF">K444DRAFT_619223</name>
</gene>
<sequence>MFPWARKQTGLLLAPISAQILRVSGRWHLTRAWATEHAFICRSQEGGYKNLWGKAEASRTLYVEAATLQRWTFLAHLHHTTPGEHDAFYSGPKCWWDSISSIVTVEAV</sequence>
<reference evidence="1 2" key="1">
    <citation type="submission" date="2016-04" db="EMBL/GenBank/DDBJ databases">
        <title>A degradative enzymes factory behind the ericoid mycorrhizal symbiosis.</title>
        <authorList>
            <consortium name="DOE Joint Genome Institute"/>
            <person name="Martino E."/>
            <person name="Morin E."/>
            <person name="Grelet G."/>
            <person name="Kuo A."/>
            <person name="Kohler A."/>
            <person name="Daghino S."/>
            <person name="Barry K."/>
            <person name="Choi C."/>
            <person name="Cichocki N."/>
            <person name="Clum A."/>
            <person name="Copeland A."/>
            <person name="Hainaut M."/>
            <person name="Haridas S."/>
            <person name="Labutti K."/>
            <person name="Lindquist E."/>
            <person name="Lipzen A."/>
            <person name="Khouja H.-R."/>
            <person name="Murat C."/>
            <person name="Ohm R."/>
            <person name="Olson A."/>
            <person name="Spatafora J."/>
            <person name="Veneault-Fourrey C."/>
            <person name="Henrissat B."/>
            <person name="Grigoriev I."/>
            <person name="Martin F."/>
            <person name="Perotto S."/>
        </authorList>
    </citation>
    <scope>NUCLEOTIDE SEQUENCE [LARGE SCALE GENOMIC DNA]</scope>
    <source>
        <strain evidence="1 2">E</strain>
    </source>
</reference>
<dbReference type="EMBL" id="KZ613887">
    <property type="protein sequence ID" value="PMD53247.1"/>
    <property type="molecule type" value="Genomic_DNA"/>
</dbReference>
<protein>
    <submittedName>
        <fullName evidence="1">Uncharacterized protein</fullName>
    </submittedName>
</protein>
<evidence type="ECO:0000313" key="2">
    <source>
        <dbReference type="Proteomes" id="UP000235371"/>
    </source>
</evidence>
<dbReference type="AlphaFoldDB" id="A0A2J6SR44"/>
<accession>A0A2J6SR44</accession>
<proteinExistence type="predicted"/>
<evidence type="ECO:0000313" key="1">
    <source>
        <dbReference type="EMBL" id="PMD53247.1"/>
    </source>
</evidence>
<name>A0A2J6SR44_9HELO</name>
<dbReference type="Proteomes" id="UP000235371">
    <property type="component" value="Unassembled WGS sequence"/>
</dbReference>
<dbReference type="InParanoid" id="A0A2J6SR44"/>